<feature type="region of interest" description="Disordered" evidence="1">
    <location>
        <begin position="144"/>
        <end position="177"/>
    </location>
</feature>
<keyword evidence="2" id="KW-1133">Transmembrane helix</keyword>
<feature type="transmembrane region" description="Helical" evidence="2">
    <location>
        <begin position="34"/>
        <end position="53"/>
    </location>
</feature>
<reference evidence="3 4" key="2">
    <citation type="submission" date="2018-11" db="EMBL/GenBank/DDBJ databases">
        <authorList>
            <consortium name="Pathogen Informatics"/>
        </authorList>
    </citation>
    <scope>NUCLEOTIDE SEQUENCE [LARGE SCALE GENOMIC DNA]</scope>
</reference>
<protein>
    <submittedName>
        <fullName evidence="3 5">Uncharacterized protein</fullName>
    </submittedName>
</protein>
<dbReference type="OrthoDB" id="5792659at2759"/>
<evidence type="ECO:0000313" key="3">
    <source>
        <dbReference type="EMBL" id="VDK29429.1"/>
    </source>
</evidence>
<proteinExistence type="predicted"/>
<evidence type="ECO:0000313" key="4">
    <source>
        <dbReference type="Proteomes" id="UP000271098"/>
    </source>
</evidence>
<dbReference type="Proteomes" id="UP000271098">
    <property type="component" value="Unassembled WGS sequence"/>
</dbReference>
<dbReference type="AlphaFoldDB" id="A0A183CXD9"/>
<dbReference type="EMBL" id="UYRT01001272">
    <property type="protein sequence ID" value="VDK29429.1"/>
    <property type="molecule type" value="Genomic_DNA"/>
</dbReference>
<gene>
    <name evidence="3" type="ORF">GPUH_LOCUS1130</name>
</gene>
<keyword evidence="2" id="KW-0812">Transmembrane</keyword>
<sequence length="213" mass="25084">MQPSALTPPSFNALFLSFPQSTDLLYLPFVEEQLMYLLIFVSFASLVACGDLTTRRAIEKRGRQINLKCIENRQQLQKCSNRVAVDEAWNLFEHANENYSMGLDSCKEAQREKRDCKCIWQETIHKPHHRGKLTRIQEAKFDRQEITDTEKVRGRRHDYGSNDDKKDEEEMPEAKDYSKDFTRSRRYTCLEDANREKTRLFEKFASLCDKKTV</sequence>
<keyword evidence="4" id="KW-1185">Reference proteome</keyword>
<evidence type="ECO:0000256" key="1">
    <source>
        <dbReference type="SAM" id="MobiDB-lite"/>
    </source>
</evidence>
<evidence type="ECO:0000313" key="5">
    <source>
        <dbReference type="WBParaSite" id="GPUH_0000113001-mRNA-1"/>
    </source>
</evidence>
<reference evidence="5" key="1">
    <citation type="submission" date="2016-06" db="UniProtKB">
        <authorList>
            <consortium name="WormBaseParasite"/>
        </authorList>
    </citation>
    <scope>IDENTIFICATION</scope>
</reference>
<keyword evidence="2" id="KW-0472">Membrane</keyword>
<feature type="compositionally biased region" description="Basic and acidic residues" evidence="1">
    <location>
        <begin position="144"/>
        <end position="165"/>
    </location>
</feature>
<evidence type="ECO:0000256" key="2">
    <source>
        <dbReference type="SAM" id="Phobius"/>
    </source>
</evidence>
<accession>A0A183CXD9</accession>
<organism evidence="5">
    <name type="scientific">Gongylonema pulchrum</name>
    <dbReference type="NCBI Taxonomy" id="637853"/>
    <lineage>
        <taxon>Eukaryota</taxon>
        <taxon>Metazoa</taxon>
        <taxon>Ecdysozoa</taxon>
        <taxon>Nematoda</taxon>
        <taxon>Chromadorea</taxon>
        <taxon>Rhabditida</taxon>
        <taxon>Spirurina</taxon>
        <taxon>Spiruromorpha</taxon>
        <taxon>Spiruroidea</taxon>
        <taxon>Gongylonematidae</taxon>
        <taxon>Gongylonema</taxon>
    </lineage>
</organism>
<dbReference type="WBParaSite" id="GPUH_0000113001-mRNA-1">
    <property type="protein sequence ID" value="GPUH_0000113001-mRNA-1"/>
    <property type="gene ID" value="GPUH_0000113001"/>
</dbReference>
<name>A0A183CXD9_9BILA</name>